<feature type="transmembrane region" description="Helical" evidence="1">
    <location>
        <begin position="6"/>
        <end position="22"/>
    </location>
</feature>
<gene>
    <name evidence="2" type="ORF">SAMN05443429_1038</name>
</gene>
<protein>
    <submittedName>
        <fullName evidence="2">EpsG family protein</fullName>
    </submittedName>
</protein>
<feature type="transmembrane region" description="Helical" evidence="1">
    <location>
        <begin position="312"/>
        <end position="330"/>
    </location>
</feature>
<keyword evidence="1" id="KW-0812">Transmembrane</keyword>
<dbReference type="Proteomes" id="UP000184335">
    <property type="component" value="Unassembled WGS sequence"/>
</dbReference>
<feature type="transmembrane region" description="Helical" evidence="1">
    <location>
        <begin position="253"/>
        <end position="270"/>
    </location>
</feature>
<dbReference type="EMBL" id="FQYI01000003">
    <property type="protein sequence ID" value="SHI64601.1"/>
    <property type="molecule type" value="Genomic_DNA"/>
</dbReference>
<evidence type="ECO:0000256" key="1">
    <source>
        <dbReference type="SAM" id="Phobius"/>
    </source>
</evidence>
<dbReference type="InterPro" id="IPR049458">
    <property type="entry name" value="EpsG-like"/>
</dbReference>
<feature type="transmembrane region" description="Helical" evidence="1">
    <location>
        <begin position="105"/>
        <end position="122"/>
    </location>
</feature>
<dbReference type="Pfam" id="PF14897">
    <property type="entry name" value="EpsG"/>
    <property type="match status" value="1"/>
</dbReference>
<keyword evidence="1" id="KW-0472">Membrane</keyword>
<evidence type="ECO:0000313" key="3">
    <source>
        <dbReference type="Proteomes" id="UP000184335"/>
    </source>
</evidence>
<accession>A0A1M6CUT3</accession>
<keyword evidence="3" id="KW-1185">Reference proteome</keyword>
<organism evidence="2 3">
    <name type="scientific">Cruoricaptor ignavus</name>
    <dbReference type="NCBI Taxonomy" id="1118202"/>
    <lineage>
        <taxon>Bacteria</taxon>
        <taxon>Pseudomonadati</taxon>
        <taxon>Bacteroidota</taxon>
        <taxon>Flavobacteriia</taxon>
        <taxon>Flavobacteriales</taxon>
        <taxon>Weeksellaceae</taxon>
        <taxon>Cruoricaptor</taxon>
    </lineage>
</organism>
<dbReference type="OrthoDB" id="1424730at2"/>
<feature type="transmembrane region" description="Helical" evidence="1">
    <location>
        <begin position="336"/>
        <end position="353"/>
    </location>
</feature>
<dbReference type="AlphaFoldDB" id="A0A1M6CUT3"/>
<sequence length="374" mass="43549">MQILHPVFTVSVLFMMAFSVMEGYQNQYKNYKEAWFVIMALILFSGFRMNAGADYGSYTNMYQYYGLTATYPQILEGATFRTTDIEVEWLFVLIGKVFFDLGMPFHYFSFFIAIISIIPKFYSFQKNSVYPALSWLLYMFPQYFTSDAGQIRQGVAMGLVFLSLEFIKQRRLIPFLIVIYLSMSFHKSSVIFIPAYWFVRYNFNSRSILTVILICMALSPLKIFNYMDFLNSVAPEEIYAGYTDYIALQHSRGGVMFTDLLCLLYTYFLVMYDKQACAKIPYYEYGRNLTVAGICIYFIMRGSPIFSSRLTSIYLVFSAIALPNAVAAVGNLQMRRYLYTTLLAFVVFYYFVYAEMQADKANYTPGSYRNFIWS</sequence>
<dbReference type="RefSeq" id="WP_073178669.1">
    <property type="nucleotide sequence ID" value="NZ_FQYI01000003.1"/>
</dbReference>
<feature type="transmembrane region" description="Helical" evidence="1">
    <location>
        <begin position="203"/>
        <end position="221"/>
    </location>
</feature>
<reference evidence="2 3" key="1">
    <citation type="submission" date="2016-11" db="EMBL/GenBank/DDBJ databases">
        <authorList>
            <person name="Jaros S."/>
            <person name="Januszkiewicz K."/>
            <person name="Wedrychowicz H."/>
        </authorList>
    </citation>
    <scope>NUCLEOTIDE SEQUENCE [LARGE SCALE GENOMIC DNA]</scope>
    <source>
        <strain evidence="2 3">DSM 25479</strain>
    </source>
</reference>
<keyword evidence="1" id="KW-1133">Transmembrane helix</keyword>
<dbReference type="STRING" id="1118202.SAMN05443429_1038"/>
<feature type="transmembrane region" description="Helical" evidence="1">
    <location>
        <begin position="174"/>
        <end position="197"/>
    </location>
</feature>
<name>A0A1M6CUT3_9FLAO</name>
<proteinExistence type="predicted"/>
<feature type="transmembrane region" description="Helical" evidence="1">
    <location>
        <begin position="34"/>
        <end position="51"/>
    </location>
</feature>
<evidence type="ECO:0000313" key="2">
    <source>
        <dbReference type="EMBL" id="SHI64601.1"/>
    </source>
</evidence>